<protein>
    <submittedName>
        <fullName evidence="1">Uncharacterized protein</fullName>
    </submittedName>
</protein>
<dbReference type="AlphaFoldDB" id="A0A2C9UKH1"/>
<reference evidence="1" key="1">
    <citation type="submission" date="2016-02" db="EMBL/GenBank/DDBJ databases">
        <title>WGS assembly of Manihot esculenta.</title>
        <authorList>
            <person name="Bredeson J.V."/>
            <person name="Prochnik S.E."/>
            <person name="Lyons J.B."/>
            <person name="Schmutz J."/>
            <person name="Grimwood J."/>
            <person name="Vrebalov J."/>
            <person name="Bart R.S."/>
            <person name="Amuge T."/>
            <person name="Ferguson M.E."/>
            <person name="Green R."/>
            <person name="Putnam N."/>
            <person name="Stites J."/>
            <person name="Rounsley S."/>
            <person name="Rokhsar D.S."/>
        </authorList>
    </citation>
    <scope>NUCLEOTIDE SEQUENCE [LARGE SCALE GENOMIC DNA]</scope>
    <source>
        <tissue evidence="1">Leaf</tissue>
    </source>
</reference>
<evidence type="ECO:0000313" key="1">
    <source>
        <dbReference type="EMBL" id="OAY31312.1"/>
    </source>
</evidence>
<dbReference type="EMBL" id="CM004400">
    <property type="protein sequence ID" value="OAY31312.1"/>
    <property type="molecule type" value="Genomic_DNA"/>
</dbReference>
<accession>A0A2C9UKH1</accession>
<organism evidence="1">
    <name type="scientific">Manihot esculenta</name>
    <name type="common">Cassava</name>
    <name type="synonym">Jatropha manihot</name>
    <dbReference type="NCBI Taxonomy" id="3983"/>
    <lineage>
        <taxon>Eukaryota</taxon>
        <taxon>Viridiplantae</taxon>
        <taxon>Streptophyta</taxon>
        <taxon>Embryophyta</taxon>
        <taxon>Tracheophyta</taxon>
        <taxon>Spermatophyta</taxon>
        <taxon>Magnoliopsida</taxon>
        <taxon>eudicotyledons</taxon>
        <taxon>Gunneridae</taxon>
        <taxon>Pentapetalae</taxon>
        <taxon>rosids</taxon>
        <taxon>fabids</taxon>
        <taxon>Malpighiales</taxon>
        <taxon>Euphorbiaceae</taxon>
        <taxon>Crotonoideae</taxon>
        <taxon>Manihoteae</taxon>
        <taxon>Manihot</taxon>
    </lineage>
</organism>
<gene>
    <name evidence="1" type="ORF">MANES_14G102000</name>
</gene>
<name>A0A2C9UKH1_MANES</name>
<sequence>MWKVKGAFISHSWIPIATLMWRPIYTCPPFYEAIEKRGLCDLVFSWHVIEFVRVSPRNYAGWLVGLMDVIKLIFFKKIN</sequence>
<proteinExistence type="predicted"/>